<dbReference type="AlphaFoldDB" id="A0A0E9T1D4"/>
<reference evidence="2" key="2">
    <citation type="journal article" date="2015" name="Fish Shellfish Immunol.">
        <title>Early steps in the European eel (Anguilla anguilla)-Vibrio vulnificus interaction in the gills: Role of the RtxA13 toxin.</title>
        <authorList>
            <person name="Callol A."/>
            <person name="Pajuelo D."/>
            <person name="Ebbesson L."/>
            <person name="Teles M."/>
            <person name="MacKenzie S."/>
            <person name="Amaro C."/>
        </authorList>
    </citation>
    <scope>NUCLEOTIDE SEQUENCE</scope>
</reference>
<feature type="signal peptide" evidence="1">
    <location>
        <begin position="1"/>
        <end position="23"/>
    </location>
</feature>
<proteinExistence type="predicted"/>
<keyword evidence="1" id="KW-0732">Signal</keyword>
<accession>A0A0E9T1D4</accession>
<feature type="chain" id="PRO_5002432669" evidence="1">
    <location>
        <begin position="24"/>
        <end position="57"/>
    </location>
</feature>
<sequence>MAFFVLLGHYCTTLLLLNEALRSHGILQESRIGLQCTGSREREWLYVLIYRGSTKSK</sequence>
<protein>
    <submittedName>
        <fullName evidence="2">Uncharacterized protein</fullName>
    </submittedName>
</protein>
<dbReference type="EMBL" id="GBXM01061183">
    <property type="protein sequence ID" value="JAH47394.1"/>
    <property type="molecule type" value="Transcribed_RNA"/>
</dbReference>
<evidence type="ECO:0000313" key="2">
    <source>
        <dbReference type="EMBL" id="JAH47394.1"/>
    </source>
</evidence>
<name>A0A0E9T1D4_ANGAN</name>
<reference evidence="2" key="1">
    <citation type="submission" date="2014-11" db="EMBL/GenBank/DDBJ databases">
        <authorList>
            <person name="Amaro Gonzalez C."/>
        </authorList>
    </citation>
    <scope>NUCLEOTIDE SEQUENCE</scope>
</reference>
<evidence type="ECO:0000256" key="1">
    <source>
        <dbReference type="SAM" id="SignalP"/>
    </source>
</evidence>
<organism evidence="2">
    <name type="scientific">Anguilla anguilla</name>
    <name type="common">European freshwater eel</name>
    <name type="synonym">Muraena anguilla</name>
    <dbReference type="NCBI Taxonomy" id="7936"/>
    <lineage>
        <taxon>Eukaryota</taxon>
        <taxon>Metazoa</taxon>
        <taxon>Chordata</taxon>
        <taxon>Craniata</taxon>
        <taxon>Vertebrata</taxon>
        <taxon>Euteleostomi</taxon>
        <taxon>Actinopterygii</taxon>
        <taxon>Neopterygii</taxon>
        <taxon>Teleostei</taxon>
        <taxon>Anguilliformes</taxon>
        <taxon>Anguillidae</taxon>
        <taxon>Anguilla</taxon>
    </lineage>
</organism>